<dbReference type="InterPro" id="IPR036034">
    <property type="entry name" value="PDZ_sf"/>
</dbReference>
<dbReference type="InterPro" id="IPR013783">
    <property type="entry name" value="Ig-like_fold"/>
</dbReference>
<dbReference type="FunFam" id="2.60.40.10:FF:000178">
    <property type="entry name" value="E3 ubiquitin-protein ligase TRIM9 isoform X1"/>
    <property type="match status" value="1"/>
</dbReference>
<dbReference type="CDD" id="cd00063">
    <property type="entry name" value="FN3"/>
    <property type="match status" value="1"/>
</dbReference>
<feature type="compositionally biased region" description="Basic and acidic residues" evidence="1">
    <location>
        <begin position="96"/>
        <end position="121"/>
    </location>
</feature>
<dbReference type="KEGG" id="dci:103509099"/>
<dbReference type="InterPro" id="IPR043136">
    <property type="entry name" value="B30.2/SPRY_sf"/>
</dbReference>
<evidence type="ECO:0000313" key="3">
    <source>
        <dbReference type="Proteomes" id="UP000079169"/>
    </source>
</evidence>
<evidence type="ECO:0000256" key="1">
    <source>
        <dbReference type="SAM" id="MobiDB-lite"/>
    </source>
</evidence>
<dbReference type="Proteomes" id="UP000079169">
    <property type="component" value="Unplaced"/>
</dbReference>
<protein>
    <submittedName>
        <fullName evidence="4">Uncharacterized protein LOC103509099</fullName>
    </submittedName>
</protein>
<dbReference type="RefSeq" id="XP_026679321.1">
    <property type="nucleotide sequence ID" value="XM_026823520.1"/>
</dbReference>
<dbReference type="InterPro" id="IPR013320">
    <property type="entry name" value="ConA-like_dom_sf"/>
</dbReference>
<organism evidence="3 4">
    <name type="scientific">Diaphorina citri</name>
    <name type="common">Asian citrus psyllid</name>
    <dbReference type="NCBI Taxonomy" id="121845"/>
    <lineage>
        <taxon>Eukaryota</taxon>
        <taxon>Metazoa</taxon>
        <taxon>Ecdysozoa</taxon>
        <taxon>Arthropoda</taxon>
        <taxon>Hexapoda</taxon>
        <taxon>Insecta</taxon>
        <taxon>Pterygota</taxon>
        <taxon>Neoptera</taxon>
        <taxon>Paraneoptera</taxon>
        <taxon>Hemiptera</taxon>
        <taxon>Sternorrhyncha</taxon>
        <taxon>Psylloidea</taxon>
        <taxon>Psyllidae</taxon>
        <taxon>Diaphorininae</taxon>
        <taxon>Diaphorina</taxon>
    </lineage>
</organism>
<dbReference type="SUPFAM" id="SSF50156">
    <property type="entry name" value="PDZ domain-like"/>
    <property type="match status" value="1"/>
</dbReference>
<dbReference type="Pfam" id="PF00041">
    <property type="entry name" value="fn3"/>
    <property type="match status" value="1"/>
</dbReference>
<keyword evidence="3" id="KW-1185">Reference proteome</keyword>
<dbReference type="SMART" id="SM00060">
    <property type="entry name" value="FN3"/>
    <property type="match status" value="1"/>
</dbReference>
<dbReference type="GeneID" id="103509099"/>
<dbReference type="PROSITE" id="PS50853">
    <property type="entry name" value="FN3"/>
    <property type="match status" value="1"/>
</dbReference>
<evidence type="ECO:0000313" key="4">
    <source>
        <dbReference type="RefSeq" id="XP_026679321.1"/>
    </source>
</evidence>
<dbReference type="InterPro" id="IPR036116">
    <property type="entry name" value="FN3_sf"/>
</dbReference>
<name>A0A3Q0ISS0_DIACI</name>
<gene>
    <name evidence="4" type="primary">LOC103509099</name>
</gene>
<dbReference type="Gene3D" id="2.60.40.10">
    <property type="entry name" value="Immunoglobulins"/>
    <property type="match status" value="2"/>
</dbReference>
<proteinExistence type="predicted"/>
<dbReference type="Gene3D" id="2.60.120.920">
    <property type="match status" value="1"/>
</dbReference>
<dbReference type="PaxDb" id="121845-A0A3Q0ISS0"/>
<feature type="region of interest" description="Disordered" evidence="1">
    <location>
        <begin position="61"/>
        <end position="124"/>
    </location>
</feature>
<evidence type="ECO:0000259" key="2">
    <source>
        <dbReference type="PROSITE" id="PS50853"/>
    </source>
</evidence>
<reference evidence="4" key="1">
    <citation type="submission" date="2025-08" db="UniProtKB">
        <authorList>
            <consortium name="RefSeq"/>
        </authorList>
    </citation>
    <scope>IDENTIFICATION</scope>
</reference>
<dbReference type="STRING" id="121845.A0A3Q0ISS0"/>
<dbReference type="SUPFAM" id="SSF49899">
    <property type="entry name" value="Concanavalin A-like lectins/glucanases"/>
    <property type="match status" value="1"/>
</dbReference>
<dbReference type="InterPro" id="IPR050617">
    <property type="entry name" value="E3_ligase_FN3/SPRY"/>
</dbReference>
<feature type="domain" description="Fibronectin type-III" evidence="2">
    <location>
        <begin position="327"/>
        <end position="420"/>
    </location>
</feature>
<dbReference type="InterPro" id="IPR003961">
    <property type="entry name" value="FN3_dom"/>
</dbReference>
<dbReference type="SUPFAM" id="SSF49265">
    <property type="entry name" value="Fibronectin type III"/>
    <property type="match status" value="1"/>
</dbReference>
<dbReference type="Gene3D" id="2.30.42.10">
    <property type="match status" value="1"/>
</dbReference>
<dbReference type="AlphaFoldDB" id="A0A3Q0ISS0"/>
<accession>A0A3Q0ISS0</accession>
<dbReference type="PANTHER" id="PTHR24099">
    <property type="entry name" value="E3 UBIQUITIN-PROTEIN LIGASE TRIM36-RELATED"/>
    <property type="match status" value="1"/>
</dbReference>
<sequence>MVDVTRMSIDDVVIIMSIPRRLVLVIRQSKYPTSGSQYQQSSSQYRSLEHKAPVVVIKKDLSRDEDLGDEMDDEDRHSGGGPHGRYHPPMYSNMSMERDREREAERERHHRDLSAGRHNTDRNMPVSRSHLALGIMDSNGDLNGGVDLYYNSRPNQAATVRIKRAGMRANVKSSKRRPDARHIVKLVEIVKRPAQTLGLYIREGNGQDRSDGVFISRIASESSVSTSGCLQKIYSLGAHVAGYAGRGVQNKGFKIGRITAPKAPSIIPEECSAENNGVTIAWQPPPTSYVEGYVLELDDGSGGDFRCVPSFSAIQAAKEGEERLPAAPKAPSIIPEECSAENNGVTIAWQPPPTSYVEGYVLELDDGSGGDFREVYCGKETICTVDGLHFNSLYNARVKAFNGTGEGEYSELIGLQTSEVAWFTMDPGRSAPDLFFSPEHTTVTCDGYEHRVALSVVGFSKGAHYWEFVIDRYDSDTDPSFGIARLDVARDEMLVKHRDLFAGPIAFHNLYGVFYPAVSLNRGVTVTLHTGLEVPPEYVLQHIT</sequence>
<dbReference type="PANTHER" id="PTHR24099:SF15">
    <property type="entry name" value="E3 UBIQUITIN-PROTEIN LIGASE TRIM9"/>
    <property type="match status" value="1"/>
</dbReference>